<dbReference type="PANTHER" id="PTHR43133">
    <property type="entry name" value="RNA POLYMERASE ECF-TYPE SIGMA FACTO"/>
    <property type="match status" value="1"/>
</dbReference>
<feature type="domain" description="RNA polymerase sigma-70 ECF-like HTH" evidence="5">
    <location>
        <begin position="4"/>
        <end position="180"/>
    </location>
</feature>
<keyword evidence="4" id="KW-0804">Transcription</keyword>
<keyword evidence="2" id="KW-0805">Transcription regulation</keyword>
<proteinExistence type="inferred from homology"/>
<dbReference type="KEGG" id="pbap:Pla133_04480"/>
<accession>A0A518BES0</accession>
<dbReference type="Pfam" id="PF07638">
    <property type="entry name" value="Sigma70_ECF"/>
    <property type="match status" value="1"/>
</dbReference>
<dbReference type="InterPro" id="IPR011517">
    <property type="entry name" value="RNA_pol_sigma70_ECF-like"/>
</dbReference>
<dbReference type="SUPFAM" id="SSF88659">
    <property type="entry name" value="Sigma3 and sigma4 domains of RNA polymerase sigma factors"/>
    <property type="match status" value="1"/>
</dbReference>
<dbReference type="GO" id="GO:0016987">
    <property type="term" value="F:sigma factor activity"/>
    <property type="evidence" value="ECO:0007669"/>
    <property type="project" value="UniProtKB-KW"/>
</dbReference>
<dbReference type="Gene3D" id="1.10.10.10">
    <property type="entry name" value="Winged helix-like DNA-binding domain superfamily/Winged helix DNA-binding domain"/>
    <property type="match status" value="1"/>
</dbReference>
<dbReference type="InterPro" id="IPR013325">
    <property type="entry name" value="RNA_pol_sigma_r2"/>
</dbReference>
<evidence type="ECO:0000313" key="6">
    <source>
        <dbReference type="EMBL" id="QDU65383.1"/>
    </source>
</evidence>
<dbReference type="PANTHER" id="PTHR43133:SF39">
    <property type="entry name" value="SIMILAR TO RNA POLYMERASE SIGMA-E FACTOR"/>
    <property type="match status" value="1"/>
</dbReference>
<dbReference type="InterPro" id="IPR036388">
    <property type="entry name" value="WH-like_DNA-bd_sf"/>
</dbReference>
<evidence type="ECO:0000256" key="3">
    <source>
        <dbReference type="ARBA" id="ARBA00023082"/>
    </source>
</evidence>
<dbReference type="InterPro" id="IPR039425">
    <property type="entry name" value="RNA_pol_sigma-70-like"/>
</dbReference>
<dbReference type="SUPFAM" id="SSF88946">
    <property type="entry name" value="Sigma2 domain of RNA polymerase sigma factors"/>
    <property type="match status" value="1"/>
</dbReference>
<organism evidence="6 7">
    <name type="scientific">Engelhardtia mirabilis</name>
    <dbReference type="NCBI Taxonomy" id="2528011"/>
    <lineage>
        <taxon>Bacteria</taxon>
        <taxon>Pseudomonadati</taxon>
        <taxon>Planctomycetota</taxon>
        <taxon>Planctomycetia</taxon>
        <taxon>Planctomycetia incertae sedis</taxon>
        <taxon>Engelhardtia</taxon>
    </lineage>
</organism>
<evidence type="ECO:0000256" key="2">
    <source>
        <dbReference type="ARBA" id="ARBA00023015"/>
    </source>
</evidence>
<dbReference type="EMBL" id="CP036287">
    <property type="protein sequence ID" value="QDU65383.1"/>
    <property type="molecule type" value="Genomic_DNA"/>
</dbReference>
<dbReference type="InterPro" id="IPR053812">
    <property type="entry name" value="HTH_Sigma70_ECF-like"/>
</dbReference>
<name>A0A518BES0_9BACT</name>
<dbReference type="InterPro" id="IPR014284">
    <property type="entry name" value="RNA_pol_sigma-70_dom"/>
</dbReference>
<sequence length="197" mass="21182">MRHGDVTVLLQRLKGGDESAGEALFEVVYGDLHDRARRMLGSGAGHTLQATALIHEAWLKLDHAGSDPGDRGHFLAIAAKAMRSVLVDHARAKSAAKRPDSRQRVLLDEALAVYADRVPDVLELNDELDRLAELDARLARIVELRFFGGLSIAETADVMQLGHATVERGWQSARAWLASRLGPDGAGPKGAPGADGQ</sequence>
<dbReference type="Proteomes" id="UP000316921">
    <property type="component" value="Chromosome"/>
</dbReference>
<dbReference type="NCBIfam" id="TIGR02937">
    <property type="entry name" value="sigma70-ECF"/>
    <property type="match status" value="1"/>
</dbReference>
<dbReference type="RefSeq" id="WP_145061928.1">
    <property type="nucleotide sequence ID" value="NZ_CP036287.1"/>
</dbReference>
<dbReference type="AlphaFoldDB" id="A0A518BES0"/>
<evidence type="ECO:0000256" key="4">
    <source>
        <dbReference type="ARBA" id="ARBA00023163"/>
    </source>
</evidence>
<dbReference type="NCBIfam" id="TIGR02999">
    <property type="entry name" value="Sig-70_X6"/>
    <property type="match status" value="1"/>
</dbReference>
<reference evidence="6 7" key="1">
    <citation type="submission" date="2019-02" db="EMBL/GenBank/DDBJ databases">
        <title>Deep-cultivation of Planctomycetes and their phenomic and genomic characterization uncovers novel biology.</title>
        <authorList>
            <person name="Wiegand S."/>
            <person name="Jogler M."/>
            <person name="Boedeker C."/>
            <person name="Pinto D."/>
            <person name="Vollmers J."/>
            <person name="Rivas-Marin E."/>
            <person name="Kohn T."/>
            <person name="Peeters S.H."/>
            <person name="Heuer A."/>
            <person name="Rast P."/>
            <person name="Oberbeckmann S."/>
            <person name="Bunk B."/>
            <person name="Jeske O."/>
            <person name="Meyerdierks A."/>
            <person name="Storesund J.E."/>
            <person name="Kallscheuer N."/>
            <person name="Luecker S."/>
            <person name="Lage O.M."/>
            <person name="Pohl T."/>
            <person name="Merkel B.J."/>
            <person name="Hornburger P."/>
            <person name="Mueller R.-W."/>
            <person name="Bruemmer F."/>
            <person name="Labrenz M."/>
            <person name="Spormann A.M."/>
            <person name="Op den Camp H."/>
            <person name="Overmann J."/>
            <person name="Amann R."/>
            <person name="Jetten M.S.M."/>
            <person name="Mascher T."/>
            <person name="Medema M.H."/>
            <person name="Devos D.P."/>
            <person name="Kaster A.-K."/>
            <person name="Ovreas L."/>
            <person name="Rohde M."/>
            <person name="Galperin M.Y."/>
            <person name="Jogler C."/>
        </authorList>
    </citation>
    <scope>NUCLEOTIDE SEQUENCE [LARGE SCALE GENOMIC DNA]</scope>
    <source>
        <strain evidence="6 7">Pla133</strain>
    </source>
</reference>
<keyword evidence="3" id="KW-0731">Sigma factor</keyword>
<dbReference type="InterPro" id="IPR013324">
    <property type="entry name" value="RNA_pol_sigma_r3/r4-like"/>
</dbReference>
<evidence type="ECO:0000256" key="1">
    <source>
        <dbReference type="ARBA" id="ARBA00010641"/>
    </source>
</evidence>
<comment type="similarity">
    <text evidence="1">Belongs to the sigma-70 factor family. ECF subfamily.</text>
</comment>
<keyword evidence="7" id="KW-1185">Reference proteome</keyword>
<gene>
    <name evidence="6" type="ORF">Pla133_04480</name>
</gene>
<evidence type="ECO:0000313" key="7">
    <source>
        <dbReference type="Proteomes" id="UP000316921"/>
    </source>
</evidence>
<protein>
    <submittedName>
        <fullName evidence="6">RNA polymerase sigma factor</fullName>
    </submittedName>
</protein>
<dbReference type="GO" id="GO:0006352">
    <property type="term" value="P:DNA-templated transcription initiation"/>
    <property type="evidence" value="ECO:0007669"/>
    <property type="project" value="InterPro"/>
</dbReference>
<evidence type="ECO:0000259" key="5">
    <source>
        <dbReference type="Pfam" id="PF07638"/>
    </source>
</evidence>
<dbReference type="Gene3D" id="1.10.1740.10">
    <property type="match status" value="1"/>
</dbReference>